<keyword evidence="1" id="KW-1133">Transmembrane helix</keyword>
<evidence type="ECO:0000313" key="2">
    <source>
        <dbReference type="EMBL" id="PPK67723.1"/>
    </source>
</evidence>
<name>A0A2S6GRC2_9GAMM</name>
<sequence>MGLGYVANSVSLGVQIYTGSMLPLFTSPICRNNVLVSALIPVMKAWSLVFYRSGFAIAAVALIIYLCVWL</sequence>
<dbReference type="Proteomes" id="UP000238071">
    <property type="component" value="Unassembled WGS sequence"/>
</dbReference>
<keyword evidence="3" id="KW-1185">Reference proteome</keyword>
<evidence type="ECO:0000313" key="3">
    <source>
        <dbReference type="Proteomes" id="UP000238071"/>
    </source>
</evidence>
<feature type="transmembrane region" description="Helical" evidence="1">
    <location>
        <begin position="49"/>
        <end position="68"/>
    </location>
</feature>
<dbReference type="AlphaFoldDB" id="A0A2S6GRC2"/>
<evidence type="ECO:0000256" key="1">
    <source>
        <dbReference type="SAM" id="Phobius"/>
    </source>
</evidence>
<organism evidence="2 3">
    <name type="scientific">Methylobacter tundripaludum</name>
    <dbReference type="NCBI Taxonomy" id="173365"/>
    <lineage>
        <taxon>Bacteria</taxon>
        <taxon>Pseudomonadati</taxon>
        <taxon>Pseudomonadota</taxon>
        <taxon>Gammaproteobacteria</taxon>
        <taxon>Methylococcales</taxon>
        <taxon>Methylococcaceae</taxon>
        <taxon>Methylobacter</taxon>
    </lineage>
</organism>
<accession>A0A2S6GRC2</accession>
<protein>
    <submittedName>
        <fullName evidence="2">Uncharacterized protein</fullName>
    </submittedName>
</protein>
<keyword evidence="1" id="KW-0472">Membrane</keyword>
<proteinExistence type="predicted"/>
<keyword evidence="1" id="KW-0812">Transmembrane</keyword>
<comment type="caution">
    <text evidence="2">The sequence shown here is derived from an EMBL/GenBank/DDBJ whole genome shotgun (WGS) entry which is preliminary data.</text>
</comment>
<gene>
    <name evidence="2" type="ORF">B0F88_11363</name>
</gene>
<reference evidence="2 3" key="1">
    <citation type="submission" date="2018-02" db="EMBL/GenBank/DDBJ databases">
        <title>Subsurface microbial communities from deep shales in Ohio and West Virginia, USA.</title>
        <authorList>
            <person name="Wrighton K."/>
        </authorList>
    </citation>
    <scope>NUCLEOTIDE SEQUENCE [LARGE SCALE GENOMIC DNA]</scope>
    <source>
        <strain evidence="2 3">OWC-G53F</strain>
    </source>
</reference>
<dbReference type="EMBL" id="PTIY01000013">
    <property type="protein sequence ID" value="PPK67723.1"/>
    <property type="molecule type" value="Genomic_DNA"/>
</dbReference>